<dbReference type="EMBL" id="JAHWXQ010000005">
    <property type="protein sequence ID" value="MBW3366595.1"/>
    <property type="molecule type" value="Genomic_DNA"/>
</dbReference>
<feature type="signal peptide" evidence="3">
    <location>
        <begin position="1"/>
        <end position="20"/>
    </location>
</feature>
<evidence type="ECO:0000256" key="1">
    <source>
        <dbReference type="SAM" id="MobiDB-lite"/>
    </source>
</evidence>
<dbReference type="RefSeq" id="WP_199111344.1">
    <property type="nucleotide sequence ID" value="NZ_JAHWXQ010000005.1"/>
</dbReference>
<evidence type="ECO:0000256" key="2">
    <source>
        <dbReference type="SAM" id="Phobius"/>
    </source>
</evidence>
<proteinExistence type="predicted"/>
<organism evidence="4 5">
    <name type="scientific">Pontibacter populi</name>
    <dbReference type="NCBI Taxonomy" id="890055"/>
    <lineage>
        <taxon>Bacteria</taxon>
        <taxon>Pseudomonadati</taxon>
        <taxon>Bacteroidota</taxon>
        <taxon>Cytophagia</taxon>
        <taxon>Cytophagales</taxon>
        <taxon>Hymenobacteraceae</taxon>
        <taxon>Pontibacter</taxon>
    </lineage>
</organism>
<feature type="transmembrane region" description="Helical" evidence="2">
    <location>
        <begin position="210"/>
        <end position="228"/>
    </location>
</feature>
<gene>
    <name evidence="4" type="ORF">KYK27_16160</name>
</gene>
<evidence type="ECO:0000313" key="4">
    <source>
        <dbReference type="EMBL" id="MBW3366595.1"/>
    </source>
</evidence>
<dbReference type="Proteomes" id="UP000774935">
    <property type="component" value="Unassembled WGS sequence"/>
</dbReference>
<comment type="caution">
    <text evidence="4">The sequence shown here is derived from an EMBL/GenBank/DDBJ whole genome shotgun (WGS) entry which is preliminary data.</text>
</comment>
<evidence type="ECO:0000313" key="5">
    <source>
        <dbReference type="Proteomes" id="UP000774935"/>
    </source>
</evidence>
<accession>A0ABS6XF55</accession>
<evidence type="ECO:0000256" key="3">
    <source>
        <dbReference type="SAM" id="SignalP"/>
    </source>
</evidence>
<keyword evidence="3" id="KW-0732">Signal</keyword>
<keyword evidence="2" id="KW-1133">Transmembrane helix</keyword>
<feature type="chain" id="PRO_5047409213" evidence="3">
    <location>
        <begin position="21"/>
        <end position="229"/>
    </location>
</feature>
<protein>
    <submittedName>
        <fullName evidence="4">Uncharacterized protein</fullName>
    </submittedName>
</protein>
<name>A0ABS6XF55_9BACT</name>
<keyword evidence="2" id="KW-0472">Membrane</keyword>
<keyword evidence="2" id="KW-0812">Transmembrane</keyword>
<keyword evidence="5" id="KW-1185">Reference proteome</keyword>
<reference evidence="4 5" key="1">
    <citation type="submission" date="2021-07" db="EMBL/GenBank/DDBJ databases">
        <authorList>
            <person name="Kim M.K."/>
        </authorList>
    </citation>
    <scope>NUCLEOTIDE SEQUENCE [LARGE SCALE GENOMIC DNA]</scope>
    <source>
        <strain evidence="4 5">HLY7-15</strain>
    </source>
</reference>
<feature type="region of interest" description="Disordered" evidence="1">
    <location>
        <begin position="83"/>
        <end position="107"/>
    </location>
</feature>
<sequence>MMKHLLSFILLAFVATTSFAQDVITKKNGEGVQAKVLEITPTEIKYKRFENPDGPTYTLAKADVLLVKYANNTEEIFTGTDSFIQGNAKPTNDSQKPGALTASTTEPVASVETTPVVTYNTTTLSPAELYNKGQQDAKVHYKGYKGAGTGTLVTTLLLSPLVGLVPAIVTSSVKPQDQNLDYPNHELMKNEDYSTGYKYEARKTKNRKVWTNWGIGFGVILTYVLVAGQ</sequence>